<accession>A0ABP8M358</accession>
<evidence type="ECO:0000313" key="2">
    <source>
        <dbReference type="Proteomes" id="UP001501508"/>
    </source>
</evidence>
<dbReference type="EMBL" id="BAABEY010000026">
    <property type="protein sequence ID" value="GAA4442404.1"/>
    <property type="molecule type" value="Genomic_DNA"/>
</dbReference>
<keyword evidence="2" id="KW-1185">Reference proteome</keyword>
<proteinExistence type="predicted"/>
<protein>
    <submittedName>
        <fullName evidence="1">Uncharacterized protein</fullName>
    </submittedName>
</protein>
<comment type="caution">
    <text evidence="1">The sequence shown here is derived from an EMBL/GenBank/DDBJ whole genome shotgun (WGS) entry which is preliminary data.</text>
</comment>
<name>A0ABP8M358_9BACT</name>
<sequence>MLYHGRERWRYRTLASLFKELNEDLLLFIPDYEYIYHDLGYTESDLETAIINKIEHLFAGNGKGVLIRRPPSKVFVG</sequence>
<evidence type="ECO:0000313" key="1">
    <source>
        <dbReference type="EMBL" id="GAA4442404.1"/>
    </source>
</evidence>
<gene>
    <name evidence="1" type="ORF">GCM10023091_29190</name>
</gene>
<reference evidence="2" key="1">
    <citation type="journal article" date="2019" name="Int. J. Syst. Evol. Microbiol.">
        <title>The Global Catalogue of Microorganisms (GCM) 10K type strain sequencing project: providing services to taxonomists for standard genome sequencing and annotation.</title>
        <authorList>
            <consortium name="The Broad Institute Genomics Platform"/>
            <consortium name="The Broad Institute Genome Sequencing Center for Infectious Disease"/>
            <person name="Wu L."/>
            <person name="Ma J."/>
        </authorList>
    </citation>
    <scope>NUCLEOTIDE SEQUENCE [LARGE SCALE GENOMIC DNA]</scope>
    <source>
        <strain evidence="2">JCM 31920</strain>
    </source>
</reference>
<organism evidence="1 2">
    <name type="scientific">Ravibacter arvi</name>
    <dbReference type="NCBI Taxonomy" id="2051041"/>
    <lineage>
        <taxon>Bacteria</taxon>
        <taxon>Pseudomonadati</taxon>
        <taxon>Bacteroidota</taxon>
        <taxon>Cytophagia</taxon>
        <taxon>Cytophagales</taxon>
        <taxon>Spirosomataceae</taxon>
        <taxon>Ravibacter</taxon>
    </lineage>
</organism>
<dbReference type="Proteomes" id="UP001501508">
    <property type="component" value="Unassembled WGS sequence"/>
</dbReference>